<dbReference type="GO" id="GO:0046983">
    <property type="term" value="F:protein dimerization activity"/>
    <property type="evidence" value="ECO:0007669"/>
    <property type="project" value="InterPro"/>
</dbReference>
<dbReference type="InterPro" id="IPR040238">
    <property type="entry name" value="TAL-like"/>
</dbReference>
<dbReference type="FunFam" id="4.10.280.10:FF:000015">
    <property type="entry name" value="T-cell acute lymphocytic leukemia 1"/>
    <property type="match status" value="1"/>
</dbReference>
<keyword evidence="1" id="KW-0805">Transcription regulation</keyword>
<dbReference type="InterPro" id="IPR011598">
    <property type="entry name" value="bHLH_dom"/>
</dbReference>
<dbReference type="Gene3D" id="4.10.280.10">
    <property type="entry name" value="Helix-loop-helix DNA-binding domain"/>
    <property type="match status" value="1"/>
</dbReference>
<sequence length="452" mass="47664">MMEKAKHSAPPASPHDLSRPTSSPSLSSPASSPSCASTEQHSPLQNLASASMDDKKSSHSANKTRQTQQANMATSAQHPIILTRVVTNHQAGPADAPDPAIMETKQEEEVEELRESKLSSSCAPQTEGSPSLSSPPPLLPAPAKPSPCPLPPPVSAAPLSSSSSPLPPYIPVISLGHSKPPLPLTSTPLTALHPIPNLIHGAFGEIWRSQQSSLSMVGPGAAGLPRGPGGPSAASSGSLLAQQYLPTHPFLTSSYLGPSGGSYSRIKRRPSSHFEMDISEPGPPQKLARRVFTNSRERWRQQNVNGAFSELRKLIPTHPPDKKLSKNEILRLAVKYINFLVTMLNDQAQDKNRDSGEDDSGDESAVAGPGGSRQKTLYQYNTPPAASCPVTVATTHRDSTDSVIANSPATSSCYGDTDSEGSFGAKTSLVTHGIMGKVKGQIGMVAATNDER</sequence>
<dbReference type="EMBL" id="HADW01013745">
    <property type="protein sequence ID" value="SBP15145.1"/>
    <property type="molecule type" value="Transcribed_RNA"/>
</dbReference>
<accession>A0A1A7XB91</accession>
<dbReference type="Pfam" id="PF00010">
    <property type="entry name" value="HLH"/>
    <property type="match status" value="1"/>
</dbReference>
<feature type="region of interest" description="Disordered" evidence="5">
    <location>
        <begin position="215"/>
        <end position="236"/>
    </location>
</feature>
<evidence type="ECO:0000256" key="4">
    <source>
        <dbReference type="ARBA" id="ARBA00075195"/>
    </source>
</evidence>
<evidence type="ECO:0000256" key="1">
    <source>
        <dbReference type="ARBA" id="ARBA00023015"/>
    </source>
</evidence>
<dbReference type="CDD" id="cd19705">
    <property type="entry name" value="bHLH_TS_LYL1"/>
    <property type="match status" value="1"/>
</dbReference>
<dbReference type="AlphaFoldDB" id="A0A1A7XB91"/>
<dbReference type="PROSITE" id="PS50888">
    <property type="entry name" value="BHLH"/>
    <property type="match status" value="1"/>
</dbReference>
<feature type="region of interest" description="Disordered" evidence="5">
    <location>
        <begin position="398"/>
        <end position="418"/>
    </location>
</feature>
<gene>
    <name evidence="7" type="primary">CABZ01066695.1</name>
</gene>
<evidence type="ECO:0000259" key="6">
    <source>
        <dbReference type="PROSITE" id="PS50888"/>
    </source>
</evidence>
<feature type="compositionally biased region" description="Polar residues" evidence="5">
    <location>
        <begin position="59"/>
        <end position="77"/>
    </location>
</feature>
<feature type="compositionally biased region" description="Polar residues" evidence="5">
    <location>
        <begin position="401"/>
        <end position="414"/>
    </location>
</feature>
<reference evidence="7" key="1">
    <citation type="submission" date="2016-05" db="EMBL/GenBank/DDBJ databases">
        <authorList>
            <person name="Lavstsen T."/>
            <person name="Jespersen J.S."/>
        </authorList>
    </citation>
    <scope>NUCLEOTIDE SEQUENCE</scope>
    <source>
        <tissue evidence="7">Brain</tissue>
    </source>
</reference>
<feature type="compositionally biased region" description="Pro residues" evidence="5">
    <location>
        <begin position="133"/>
        <end position="155"/>
    </location>
</feature>
<dbReference type="SUPFAM" id="SSF47459">
    <property type="entry name" value="HLH, helix-loop-helix DNA-binding domain"/>
    <property type="match status" value="1"/>
</dbReference>
<dbReference type="GO" id="GO:0000981">
    <property type="term" value="F:DNA-binding transcription factor activity, RNA polymerase II-specific"/>
    <property type="evidence" value="ECO:0007669"/>
    <property type="project" value="InterPro"/>
</dbReference>
<dbReference type="PANTHER" id="PTHR13864">
    <property type="entry name" value="T-CELL ACUTE LYMPHOCYTIC LEUKEMIA/STEM CELL LEUKEMIA-RELATED"/>
    <property type="match status" value="1"/>
</dbReference>
<evidence type="ECO:0000256" key="3">
    <source>
        <dbReference type="ARBA" id="ARBA00023163"/>
    </source>
</evidence>
<feature type="domain" description="BHLH" evidence="6">
    <location>
        <begin position="288"/>
        <end position="340"/>
    </location>
</feature>
<feature type="compositionally biased region" description="Polar residues" evidence="5">
    <location>
        <begin position="39"/>
        <end position="49"/>
    </location>
</feature>
<feature type="compositionally biased region" description="Low complexity" evidence="5">
    <location>
        <begin position="19"/>
        <end position="38"/>
    </location>
</feature>
<dbReference type="GO" id="GO:0000978">
    <property type="term" value="F:RNA polymerase II cis-regulatory region sequence-specific DNA binding"/>
    <property type="evidence" value="ECO:0007669"/>
    <property type="project" value="TreeGrafter"/>
</dbReference>
<keyword evidence="3" id="KW-0804">Transcription</keyword>
<organism evidence="7">
    <name type="scientific">Iconisemion striatum</name>
    <dbReference type="NCBI Taxonomy" id="60296"/>
    <lineage>
        <taxon>Eukaryota</taxon>
        <taxon>Metazoa</taxon>
        <taxon>Chordata</taxon>
        <taxon>Craniata</taxon>
        <taxon>Vertebrata</taxon>
        <taxon>Euteleostomi</taxon>
        <taxon>Actinopterygii</taxon>
        <taxon>Neopterygii</taxon>
        <taxon>Teleostei</taxon>
        <taxon>Neoteleostei</taxon>
        <taxon>Acanthomorphata</taxon>
        <taxon>Ovalentaria</taxon>
        <taxon>Atherinomorphae</taxon>
        <taxon>Cyprinodontiformes</taxon>
        <taxon>Nothobranchiidae</taxon>
        <taxon>Iconisemion</taxon>
    </lineage>
</organism>
<evidence type="ECO:0000256" key="5">
    <source>
        <dbReference type="SAM" id="MobiDB-lite"/>
    </source>
</evidence>
<dbReference type="PANTHER" id="PTHR13864:SF25">
    <property type="entry name" value="PROTEIN LYL-1-LIKE ISOFORM X1-RELATED"/>
    <property type="match status" value="1"/>
</dbReference>
<dbReference type="SMART" id="SM00353">
    <property type="entry name" value="HLH"/>
    <property type="match status" value="1"/>
</dbReference>
<feature type="region of interest" description="Disordered" evidence="5">
    <location>
        <begin position="348"/>
        <end position="377"/>
    </location>
</feature>
<evidence type="ECO:0000256" key="2">
    <source>
        <dbReference type="ARBA" id="ARBA00023125"/>
    </source>
</evidence>
<dbReference type="InterPro" id="IPR036638">
    <property type="entry name" value="HLH_DNA-bd_sf"/>
</dbReference>
<proteinExistence type="predicted"/>
<evidence type="ECO:0000313" key="7">
    <source>
        <dbReference type="EMBL" id="SBP15145.1"/>
    </source>
</evidence>
<name>A0A1A7XB91_9TELE</name>
<reference evidence="7" key="2">
    <citation type="submission" date="2016-06" db="EMBL/GenBank/DDBJ databases">
        <title>The genome of a short-lived fish provides insights into sex chromosome evolution and the genetic control of aging.</title>
        <authorList>
            <person name="Reichwald K."/>
            <person name="Felder M."/>
            <person name="Petzold A."/>
            <person name="Koch P."/>
            <person name="Groth M."/>
            <person name="Platzer M."/>
        </authorList>
    </citation>
    <scope>NUCLEOTIDE SEQUENCE</scope>
    <source>
        <tissue evidence="7">Brain</tissue>
    </source>
</reference>
<keyword evidence="2" id="KW-0238">DNA-binding</keyword>
<protein>
    <recommendedName>
        <fullName evidence="4">Stem cell protein</fullName>
    </recommendedName>
</protein>
<feature type="compositionally biased region" description="Low complexity" evidence="5">
    <location>
        <begin position="218"/>
        <end position="236"/>
    </location>
</feature>
<feature type="region of interest" description="Disordered" evidence="5">
    <location>
        <begin position="1"/>
        <end position="162"/>
    </location>
</feature>